<reference evidence="4 5" key="1">
    <citation type="journal article" date="2021" name="Int. J. Syst. Evol. Microbiol.">
        <title>Novosphingobium decolorationis sp. nov., an aniline blue-decolourizing bacterium isolated from East Pacific sediment.</title>
        <authorList>
            <person name="Chen X."/>
            <person name="Dong B."/>
            <person name="Chen T."/>
            <person name="Ren N."/>
            <person name="Wang J."/>
            <person name="Xu Y."/>
            <person name="Yang J."/>
            <person name="Zhu S."/>
            <person name="Chen J."/>
        </authorList>
    </citation>
    <scope>NUCLEOTIDE SEQUENCE [LARGE SCALE GENOMIC DNA]</scope>
    <source>
        <strain evidence="4 5">502str22</strain>
    </source>
</reference>
<dbReference type="RefSeq" id="WP_213501234.1">
    <property type="nucleotide sequence ID" value="NZ_CP054856.1"/>
</dbReference>
<dbReference type="Gene3D" id="3.55.50.30">
    <property type="match status" value="1"/>
</dbReference>
<evidence type="ECO:0000256" key="1">
    <source>
        <dbReference type="SAM" id="Phobius"/>
    </source>
</evidence>
<dbReference type="InterPro" id="IPR012373">
    <property type="entry name" value="Ferrdict_sens_TM"/>
</dbReference>
<dbReference type="InterPro" id="IPR032623">
    <property type="entry name" value="FecR_N"/>
</dbReference>
<sequence>MARMMASERAEIESAAALWLERMRGPVQDSAVAARFDAWIAEDPRHVESYARMASLWQSEGLALAACATRAGNDNGGEHEDAEGGPRARAYRRWFGLVAGLASLAAAVPLAQGLFAPTHTYEAPWGTTREIALSDGSHIQLSGGSRLSVRLTPWSREADLEKGEAFFDVAHEALRGFAVEAEGARVEVLGTAFDIDVLAGGRREVRVYRGLVEVAGASGTWRLPAGTGLILDGAHVRSLEGIGGDRPGWLDGWFDAQDTRLDRLVERLNRTSRIPVVLDDPQLGELRVTGRFEMDSPQEIVETLAAIHDLSWSREEGRYRIGRP</sequence>
<protein>
    <submittedName>
        <fullName evidence="4">FecR domain-containing protein</fullName>
    </submittedName>
</protein>
<dbReference type="Proteomes" id="UP000677126">
    <property type="component" value="Chromosome"/>
</dbReference>
<organism evidence="4 5">
    <name type="scientific">Novosphingobium decolorationis</name>
    <dbReference type="NCBI Taxonomy" id="2698673"/>
    <lineage>
        <taxon>Bacteria</taxon>
        <taxon>Pseudomonadati</taxon>
        <taxon>Pseudomonadota</taxon>
        <taxon>Alphaproteobacteria</taxon>
        <taxon>Sphingomonadales</taxon>
        <taxon>Sphingomonadaceae</taxon>
        <taxon>Novosphingobium</taxon>
    </lineage>
</organism>
<feature type="domain" description="FecR N-terminal" evidence="3">
    <location>
        <begin position="15"/>
        <end position="56"/>
    </location>
</feature>
<dbReference type="PANTHER" id="PTHR30273">
    <property type="entry name" value="PERIPLASMIC SIGNAL SENSOR AND SIGMA FACTOR ACTIVATOR FECR-RELATED"/>
    <property type="match status" value="1"/>
</dbReference>
<evidence type="ECO:0000259" key="2">
    <source>
        <dbReference type="Pfam" id="PF04773"/>
    </source>
</evidence>
<proteinExistence type="predicted"/>
<feature type="transmembrane region" description="Helical" evidence="1">
    <location>
        <begin position="94"/>
        <end position="115"/>
    </location>
</feature>
<name>A0ABX8EA38_9SPHN</name>
<evidence type="ECO:0000313" key="5">
    <source>
        <dbReference type="Proteomes" id="UP000677126"/>
    </source>
</evidence>
<dbReference type="InterPro" id="IPR006860">
    <property type="entry name" value="FecR"/>
</dbReference>
<gene>
    <name evidence="4" type="ORF">HT578_20235</name>
</gene>
<feature type="domain" description="FecR protein" evidence="2">
    <location>
        <begin position="121"/>
        <end position="213"/>
    </location>
</feature>
<dbReference type="Gene3D" id="2.60.120.1440">
    <property type="match status" value="1"/>
</dbReference>
<dbReference type="Pfam" id="PF16220">
    <property type="entry name" value="DUF4880"/>
    <property type="match status" value="1"/>
</dbReference>
<dbReference type="PANTHER" id="PTHR30273:SF2">
    <property type="entry name" value="PROTEIN FECR"/>
    <property type="match status" value="1"/>
</dbReference>
<keyword evidence="1" id="KW-0812">Transmembrane</keyword>
<keyword evidence="1" id="KW-0472">Membrane</keyword>
<keyword evidence="5" id="KW-1185">Reference proteome</keyword>
<dbReference type="EMBL" id="CP054856">
    <property type="protein sequence ID" value="QVM85718.1"/>
    <property type="molecule type" value="Genomic_DNA"/>
</dbReference>
<keyword evidence="1" id="KW-1133">Transmembrane helix</keyword>
<evidence type="ECO:0000313" key="4">
    <source>
        <dbReference type="EMBL" id="QVM85718.1"/>
    </source>
</evidence>
<dbReference type="PIRSF" id="PIRSF018266">
    <property type="entry name" value="FecR"/>
    <property type="match status" value="1"/>
</dbReference>
<dbReference type="Pfam" id="PF04773">
    <property type="entry name" value="FecR"/>
    <property type="match status" value="1"/>
</dbReference>
<accession>A0ABX8EA38</accession>
<evidence type="ECO:0000259" key="3">
    <source>
        <dbReference type="Pfam" id="PF16220"/>
    </source>
</evidence>